<accession>A0A931LRB1</accession>
<dbReference type="SUPFAM" id="SSF56300">
    <property type="entry name" value="Metallo-dependent phosphatases"/>
    <property type="match status" value="1"/>
</dbReference>
<dbReference type="PANTHER" id="PTHR33393">
    <property type="entry name" value="POLYGLUTAMINE SYNTHESIS ACCESSORY PROTEIN RV0574C-RELATED"/>
    <property type="match status" value="1"/>
</dbReference>
<dbReference type="InterPro" id="IPR052169">
    <property type="entry name" value="CW_Biosynth-Accessory"/>
</dbReference>
<proteinExistence type="inferred from homology"/>
<feature type="region of interest" description="Disordered" evidence="2">
    <location>
        <begin position="274"/>
        <end position="311"/>
    </location>
</feature>
<dbReference type="Pfam" id="PF09587">
    <property type="entry name" value="PGA_cap"/>
    <property type="match status" value="1"/>
</dbReference>
<comment type="similarity">
    <text evidence="1">Belongs to the CapA family.</text>
</comment>
<comment type="caution">
    <text evidence="4">The sequence shown here is derived from an EMBL/GenBank/DDBJ whole genome shotgun (WGS) entry which is preliminary data.</text>
</comment>
<dbReference type="AlphaFoldDB" id="A0A931LRB1"/>
<dbReference type="Proteomes" id="UP000727962">
    <property type="component" value="Unassembled WGS sequence"/>
</dbReference>
<dbReference type="EMBL" id="JACOSL010000019">
    <property type="protein sequence ID" value="MBI1756023.1"/>
    <property type="molecule type" value="Genomic_DNA"/>
</dbReference>
<dbReference type="PANTHER" id="PTHR33393:SF13">
    <property type="entry name" value="PGA BIOSYNTHESIS PROTEIN CAPA"/>
    <property type="match status" value="1"/>
</dbReference>
<name>A0A931LRB1_FIMGI</name>
<dbReference type="Gene3D" id="3.60.21.10">
    <property type="match status" value="1"/>
</dbReference>
<protein>
    <submittedName>
        <fullName evidence="4">CapA family protein</fullName>
    </submittedName>
</protein>
<organism evidence="4 5">
    <name type="scientific">Fimbriimonas ginsengisoli</name>
    <dbReference type="NCBI Taxonomy" id="1005039"/>
    <lineage>
        <taxon>Bacteria</taxon>
        <taxon>Bacillati</taxon>
        <taxon>Armatimonadota</taxon>
        <taxon>Fimbriimonadia</taxon>
        <taxon>Fimbriimonadales</taxon>
        <taxon>Fimbriimonadaceae</taxon>
        <taxon>Fimbriimonas</taxon>
    </lineage>
</organism>
<evidence type="ECO:0000259" key="3">
    <source>
        <dbReference type="SMART" id="SM00854"/>
    </source>
</evidence>
<reference evidence="4" key="1">
    <citation type="submission" date="2020-07" db="EMBL/GenBank/DDBJ databases">
        <title>Huge and variable diversity of episymbiotic CPR bacteria and DPANN archaea in groundwater ecosystems.</title>
        <authorList>
            <person name="He C.Y."/>
            <person name="Keren R."/>
            <person name="Whittaker M."/>
            <person name="Farag I.F."/>
            <person name="Doudna J."/>
            <person name="Cate J.H.D."/>
            <person name="Banfield J.F."/>
        </authorList>
    </citation>
    <scope>NUCLEOTIDE SEQUENCE</scope>
    <source>
        <strain evidence="4">NC_groundwater_17_Pr7_B-0.1um_64_12</strain>
    </source>
</reference>
<evidence type="ECO:0000313" key="5">
    <source>
        <dbReference type="Proteomes" id="UP000727962"/>
    </source>
</evidence>
<dbReference type="SMART" id="SM00854">
    <property type="entry name" value="PGA_cap"/>
    <property type="match status" value="1"/>
</dbReference>
<evidence type="ECO:0000313" key="4">
    <source>
        <dbReference type="EMBL" id="MBI1756023.1"/>
    </source>
</evidence>
<dbReference type="InterPro" id="IPR029052">
    <property type="entry name" value="Metallo-depent_PP-like"/>
</dbReference>
<dbReference type="InterPro" id="IPR019079">
    <property type="entry name" value="Capsule_synth_CapA"/>
</dbReference>
<evidence type="ECO:0000256" key="2">
    <source>
        <dbReference type="SAM" id="MobiDB-lite"/>
    </source>
</evidence>
<sequence length="311" mass="33092">MTALLALALAQGAGKITLAAVGDVSLTWGVQAQIARKGPGWAFEKAPMLRTADIAFGNLECALSKRKGAWKKRYTLIGRPETGEALRSSGLAVVSVANNHAFDAGADGFRDTLAALRGLGIAACGTNDDPVIIERKGLKIAFVGFGGYTEDHSGLIHRIEEQAITRAVTDARSKADLVVLAMHSGQEGVTHPTAHQRRIARVAAQAGADVVLGSHPHVWQPVEWIRAGGRRCVVAYSLGNFVFAARPGRMCETGVLEIELDKSGARAWRKIPMTIRGGRPEPGHPARPASQKHPRPFEGHGKASPTNSTPF</sequence>
<dbReference type="CDD" id="cd07381">
    <property type="entry name" value="MPP_CapA"/>
    <property type="match status" value="1"/>
</dbReference>
<evidence type="ECO:0000256" key="1">
    <source>
        <dbReference type="ARBA" id="ARBA00005662"/>
    </source>
</evidence>
<feature type="domain" description="Capsule synthesis protein CapA" evidence="3">
    <location>
        <begin position="17"/>
        <end position="245"/>
    </location>
</feature>
<gene>
    <name evidence="4" type="ORF">HYR64_02835</name>
</gene>